<dbReference type="InterPro" id="IPR002067">
    <property type="entry name" value="MCP"/>
</dbReference>
<organism evidence="11 12">
    <name type="scientific">Galdieria yellowstonensis</name>
    <dbReference type="NCBI Taxonomy" id="3028027"/>
    <lineage>
        <taxon>Eukaryota</taxon>
        <taxon>Rhodophyta</taxon>
        <taxon>Bangiophyceae</taxon>
        <taxon>Galdieriales</taxon>
        <taxon>Galdieriaceae</taxon>
        <taxon>Galdieria</taxon>
    </lineage>
</organism>
<dbReference type="InterPro" id="IPR044712">
    <property type="entry name" value="SLC25A32-like"/>
</dbReference>
<dbReference type="EMBL" id="JANCYU010000036">
    <property type="protein sequence ID" value="KAK4526040.1"/>
    <property type="molecule type" value="Genomic_DNA"/>
</dbReference>
<evidence type="ECO:0000256" key="1">
    <source>
        <dbReference type="ARBA" id="ARBA00004141"/>
    </source>
</evidence>
<reference evidence="11 12" key="1">
    <citation type="submission" date="2022-07" db="EMBL/GenBank/DDBJ databases">
        <title>Genome-wide signatures of adaptation to extreme environments.</title>
        <authorList>
            <person name="Cho C.H."/>
            <person name="Yoon H.S."/>
        </authorList>
    </citation>
    <scope>NUCLEOTIDE SEQUENCE [LARGE SCALE GENOMIC DNA]</scope>
    <source>
        <strain evidence="11 12">108.79 E11</strain>
    </source>
</reference>
<gene>
    <name evidence="11" type="ORF">GAYE_SCF19G3951</name>
</gene>
<evidence type="ECO:0000256" key="2">
    <source>
        <dbReference type="ARBA" id="ARBA00006375"/>
    </source>
</evidence>
<dbReference type="Proteomes" id="UP001300502">
    <property type="component" value="Unassembled WGS sequence"/>
</dbReference>
<dbReference type="PANTHER" id="PTHR45683">
    <property type="entry name" value="MITOCHONDRIAL NICOTINAMIDE ADENINE DINUCLEOTIDE TRANSPORTER 1-RELATED-RELATED"/>
    <property type="match status" value="1"/>
</dbReference>
<keyword evidence="6 10" id="KW-1133">Transmembrane helix</keyword>
<evidence type="ECO:0000256" key="7">
    <source>
        <dbReference type="ARBA" id="ARBA00023136"/>
    </source>
</evidence>
<comment type="similarity">
    <text evidence="2 9">Belongs to the mitochondrial carrier (TC 2.A.29) family.</text>
</comment>
<dbReference type="Gene3D" id="1.50.40.10">
    <property type="entry name" value="Mitochondrial carrier domain"/>
    <property type="match status" value="1"/>
</dbReference>
<evidence type="ECO:0008006" key="13">
    <source>
        <dbReference type="Google" id="ProtNLM"/>
    </source>
</evidence>
<keyword evidence="4 8" id="KW-0812">Transmembrane</keyword>
<dbReference type="PROSITE" id="PS50920">
    <property type="entry name" value="SOLCAR"/>
    <property type="match status" value="3"/>
</dbReference>
<evidence type="ECO:0000256" key="8">
    <source>
        <dbReference type="PROSITE-ProRule" id="PRU00282"/>
    </source>
</evidence>
<sequence>MDPQSTTTDSYHPQVIQQLASRRMPSCFEFLEGRQSLHLSTNNDYDSSKGFPRKEAGQSDVSLPVLRFIQAAAGATAGIVNTIALSPLDVAKTRLQVQHHVAANLKAQCRHSHPGLKYRGMLDALKVMIREEGVRGYYRGLSASLWAFIPNWSIYWVTYEELKRDLAPRCKQWNSVNFMLSAMGAGTLTALVTAPLWLVKTRMQAEATLPKYCKYRSVWGTLALITKEEGFFALYRGLVPTLLGLVHVAVQFPAYEHIKTLLAHRRIGEECTTWDIFIASSLSKILASCVAYPHEVLRSRLQISGSKEMASFSRQLRFVSMSKEIYRKEGIRGFYRGFLANLARTVPACVVTFATYEWTARWYQRGIRESFLHETSEKLSTDSLRN</sequence>
<feature type="transmembrane region" description="Helical" evidence="10">
    <location>
        <begin position="178"/>
        <end position="199"/>
    </location>
</feature>
<feature type="repeat" description="Solcar" evidence="8">
    <location>
        <begin position="275"/>
        <end position="362"/>
    </location>
</feature>
<evidence type="ECO:0000313" key="12">
    <source>
        <dbReference type="Proteomes" id="UP001300502"/>
    </source>
</evidence>
<dbReference type="SUPFAM" id="SSF103506">
    <property type="entry name" value="Mitochondrial carrier"/>
    <property type="match status" value="1"/>
</dbReference>
<keyword evidence="3 9" id="KW-0813">Transport</keyword>
<evidence type="ECO:0000256" key="5">
    <source>
        <dbReference type="ARBA" id="ARBA00022737"/>
    </source>
</evidence>
<dbReference type="AlphaFoldDB" id="A0AAV9IFA1"/>
<protein>
    <recommendedName>
        <fullName evidence="13">Mitochondrial carrier protein</fullName>
    </recommendedName>
</protein>
<feature type="repeat" description="Solcar" evidence="8">
    <location>
        <begin position="173"/>
        <end position="261"/>
    </location>
</feature>
<proteinExistence type="inferred from homology"/>
<comment type="subcellular location">
    <subcellularLocation>
        <location evidence="1">Membrane</location>
        <topology evidence="1">Multi-pass membrane protein</topology>
    </subcellularLocation>
</comment>
<accession>A0AAV9IFA1</accession>
<evidence type="ECO:0000313" key="11">
    <source>
        <dbReference type="EMBL" id="KAK4526040.1"/>
    </source>
</evidence>
<evidence type="ECO:0000256" key="3">
    <source>
        <dbReference type="ARBA" id="ARBA00022448"/>
    </source>
</evidence>
<dbReference type="PRINTS" id="PR00926">
    <property type="entry name" value="MITOCARRIER"/>
</dbReference>
<dbReference type="GO" id="GO:0016020">
    <property type="term" value="C:membrane"/>
    <property type="evidence" value="ECO:0007669"/>
    <property type="project" value="UniProtKB-SubCell"/>
</dbReference>
<feature type="repeat" description="Solcar" evidence="8">
    <location>
        <begin position="65"/>
        <end position="165"/>
    </location>
</feature>
<keyword evidence="7 8" id="KW-0472">Membrane</keyword>
<dbReference type="InterPro" id="IPR023395">
    <property type="entry name" value="MCP_dom_sf"/>
</dbReference>
<keyword evidence="5" id="KW-0677">Repeat</keyword>
<evidence type="ECO:0000256" key="6">
    <source>
        <dbReference type="ARBA" id="ARBA00022989"/>
    </source>
</evidence>
<evidence type="ECO:0000256" key="10">
    <source>
        <dbReference type="SAM" id="Phobius"/>
    </source>
</evidence>
<dbReference type="InterPro" id="IPR018108">
    <property type="entry name" value="MCP_transmembrane"/>
</dbReference>
<name>A0AAV9IFA1_9RHOD</name>
<comment type="caution">
    <text evidence="11">The sequence shown here is derived from an EMBL/GenBank/DDBJ whole genome shotgun (WGS) entry which is preliminary data.</text>
</comment>
<dbReference type="GO" id="GO:0015215">
    <property type="term" value="F:nucleotide transmembrane transporter activity"/>
    <property type="evidence" value="ECO:0007669"/>
    <property type="project" value="UniProtKB-ARBA"/>
</dbReference>
<dbReference type="Pfam" id="PF00153">
    <property type="entry name" value="Mito_carr"/>
    <property type="match status" value="3"/>
</dbReference>
<feature type="transmembrane region" description="Helical" evidence="10">
    <location>
        <begin position="136"/>
        <end position="158"/>
    </location>
</feature>
<keyword evidence="12" id="KW-1185">Reference proteome</keyword>
<evidence type="ECO:0000256" key="9">
    <source>
        <dbReference type="RuleBase" id="RU000488"/>
    </source>
</evidence>
<evidence type="ECO:0000256" key="4">
    <source>
        <dbReference type="ARBA" id="ARBA00022692"/>
    </source>
</evidence>